<comment type="caution">
    <text evidence="4">The sequence shown here is derived from an EMBL/GenBank/DDBJ whole genome shotgun (WGS) entry which is preliminary data.</text>
</comment>
<evidence type="ECO:0000256" key="1">
    <source>
        <dbReference type="ARBA" id="ARBA00023002"/>
    </source>
</evidence>
<protein>
    <submittedName>
        <fullName evidence="4">Uncharacterized protein</fullName>
    </submittedName>
</protein>
<accession>A0A9P1N593</accession>
<dbReference type="Gene3D" id="3.40.50.720">
    <property type="entry name" value="NAD(P)-binding Rossmann-like Domain"/>
    <property type="match status" value="1"/>
</dbReference>
<sequence length="336" mass="37835">MSETSEIEDADWFLSAVLYLAASFVVLFFVRKFFKGGQFTERVSAKNLIAVVTGANCGIGFETVKELNLRKAKVYMLCRTEERAFEARVELSKKGCDSSRLIFIQCDLDNFESVRKAAEQLLSLEKHIDILVNNAGIMYQSKYGSTVDGHERTWQSNYLGPFLLTELLLPVLKKSENGGRIVNVSSMLHRQSAKINLATVDEKKSYGMMKAYNQSKLANVMHARQLTKILRKEGTHNVLVNSLHPGAVNTPLIRSTFLYLKGIKELTAPFRWFFLKTSRDGAQTSLYVSLSKKVDGISGKYFADCKLATESELALDDQACEDLYNYSLEQVGLEKK</sequence>
<keyword evidence="5" id="KW-1185">Reference proteome</keyword>
<dbReference type="PRINTS" id="PR00080">
    <property type="entry name" value="SDRFAMILY"/>
</dbReference>
<proteinExistence type="inferred from homology"/>
<keyword evidence="3" id="KW-0812">Transmembrane</keyword>
<keyword evidence="1" id="KW-0560">Oxidoreductase</keyword>
<organism evidence="4 5">
    <name type="scientific">Caenorhabditis angaria</name>
    <dbReference type="NCBI Taxonomy" id="860376"/>
    <lineage>
        <taxon>Eukaryota</taxon>
        <taxon>Metazoa</taxon>
        <taxon>Ecdysozoa</taxon>
        <taxon>Nematoda</taxon>
        <taxon>Chromadorea</taxon>
        <taxon>Rhabditida</taxon>
        <taxon>Rhabditina</taxon>
        <taxon>Rhabditomorpha</taxon>
        <taxon>Rhabditoidea</taxon>
        <taxon>Rhabditidae</taxon>
        <taxon>Peloderinae</taxon>
        <taxon>Caenorhabditis</taxon>
    </lineage>
</organism>
<evidence type="ECO:0000313" key="4">
    <source>
        <dbReference type="EMBL" id="CAI5450354.1"/>
    </source>
</evidence>
<keyword evidence="3" id="KW-0472">Membrane</keyword>
<dbReference type="InterPro" id="IPR036291">
    <property type="entry name" value="NAD(P)-bd_dom_sf"/>
</dbReference>
<reference evidence="4" key="1">
    <citation type="submission" date="2022-11" db="EMBL/GenBank/DDBJ databases">
        <authorList>
            <person name="Kikuchi T."/>
        </authorList>
    </citation>
    <scope>NUCLEOTIDE SEQUENCE</scope>
    <source>
        <strain evidence="4">PS1010</strain>
    </source>
</reference>
<keyword evidence="3" id="KW-1133">Transmembrane helix</keyword>
<dbReference type="SUPFAM" id="SSF51735">
    <property type="entry name" value="NAD(P)-binding Rossmann-fold domains"/>
    <property type="match status" value="1"/>
</dbReference>
<evidence type="ECO:0000256" key="2">
    <source>
        <dbReference type="RuleBase" id="RU000363"/>
    </source>
</evidence>
<dbReference type="EMBL" id="CANHGI010000005">
    <property type="protein sequence ID" value="CAI5450354.1"/>
    <property type="molecule type" value="Genomic_DNA"/>
</dbReference>
<comment type="similarity">
    <text evidence="2">Belongs to the short-chain dehydrogenases/reductases (SDR) family.</text>
</comment>
<dbReference type="OrthoDB" id="191139at2759"/>
<feature type="transmembrane region" description="Helical" evidence="3">
    <location>
        <begin position="12"/>
        <end position="30"/>
    </location>
</feature>
<gene>
    <name evidence="4" type="ORF">CAMP_LOCUS12991</name>
</gene>
<name>A0A9P1N593_9PELO</name>
<dbReference type="Pfam" id="PF00106">
    <property type="entry name" value="adh_short"/>
    <property type="match status" value="1"/>
</dbReference>
<dbReference type="PANTHER" id="PTHR43157">
    <property type="entry name" value="PHOSPHATIDYLINOSITOL-GLYCAN BIOSYNTHESIS CLASS F PROTEIN-RELATED"/>
    <property type="match status" value="1"/>
</dbReference>
<evidence type="ECO:0000256" key="3">
    <source>
        <dbReference type="SAM" id="Phobius"/>
    </source>
</evidence>
<dbReference type="Proteomes" id="UP001152747">
    <property type="component" value="Unassembled WGS sequence"/>
</dbReference>
<evidence type="ECO:0000313" key="5">
    <source>
        <dbReference type="Proteomes" id="UP001152747"/>
    </source>
</evidence>
<dbReference type="PRINTS" id="PR00081">
    <property type="entry name" value="GDHRDH"/>
</dbReference>
<dbReference type="InterPro" id="IPR002347">
    <property type="entry name" value="SDR_fam"/>
</dbReference>
<dbReference type="GO" id="GO:0016491">
    <property type="term" value="F:oxidoreductase activity"/>
    <property type="evidence" value="ECO:0007669"/>
    <property type="project" value="UniProtKB-KW"/>
</dbReference>
<dbReference type="CDD" id="cd05327">
    <property type="entry name" value="retinol-DH_like_SDR_c_like"/>
    <property type="match status" value="1"/>
</dbReference>
<dbReference type="PANTHER" id="PTHR43157:SF31">
    <property type="entry name" value="PHOSPHATIDYLINOSITOL-GLYCAN BIOSYNTHESIS CLASS F PROTEIN"/>
    <property type="match status" value="1"/>
</dbReference>
<dbReference type="AlphaFoldDB" id="A0A9P1N593"/>